<comment type="catalytic activity">
    <reaction evidence="1 7">
        <text>Release of N-terminal proline from a peptide.</text>
        <dbReference type="EC" id="3.4.11.5"/>
    </reaction>
</comment>
<dbReference type="Gene3D" id="3.40.50.1820">
    <property type="entry name" value="alpha/beta hydrolase"/>
    <property type="match status" value="1"/>
</dbReference>
<comment type="function">
    <text evidence="7">Releases the N-terminal proline from various substrates.</text>
</comment>
<name>A0A1N7PBP6_9BACL</name>
<dbReference type="InterPro" id="IPR029058">
    <property type="entry name" value="AB_hydrolase_fold"/>
</dbReference>
<evidence type="ECO:0000256" key="7">
    <source>
        <dbReference type="PIRNR" id="PIRNR005539"/>
    </source>
</evidence>
<dbReference type="GO" id="GO:0006508">
    <property type="term" value="P:proteolysis"/>
    <property type="evidence" value="ECO:0007669"/>
    <property type="project" value="UniProtKB-KW"/>
</dbReference>
<dbReference type="EMBL" id="FTOO01000012">
    <property type="protein sequence ID" value="SIT08001.1"/>
    <property type="molecule type" value="Genomic_DNA"/>
</dbReference>
<evidence type="ECO:0000256" key="3">
    <source>
        <dbReference type="ARBA" id="ARBA00012568"/>
    </source>
</evidence>
<dbReference type="PIRSF" id="PIRSF005539">
    <property type="entry name" value="Pept_S33_TRI_F1"/>
    <property type="match status" value="1"/>
</dbReference>
<proteinExistence type="inferred from homology"/>
<keyword evidence="11" id="KW-1185">Reference proteome</keyword>
<dbReference type="NCBIfam" id="TIGR01250">
    <property type="entry name" value="pro_imino_pep_2"/>
    <property type="match status" value="1"/>
</dbReference>
<dbReference type="STRING" id="252246.SAMN05421799_11281"/>
<dbReference type="AlphaFoldDB" id="A0A1N7PBP6"/>
<reference evidence="11" key="1">
    <citation type="submission" date="2017-01" db="EMBL/GenBank/DDBJ databases">
        <authorList>
            <person name="Varghese N."/>
            <person name="Submissions S."/>
        </authorList>
    </citation>
    <scope>NUCLEOTIDE SEQUENCE [LARGE SCALE GENOMIC DNA]</scope>
    <source>
        <strain evidence="11">DSM 16176</strain>
    </source>
</reference>
<dbReference type="OrthoDB" id="9796770at2"/>
<sequence length="295" mass="34082">MDGRTKIVTLSSGHHVWTRRVGTSSVRMLLLHGGPGASHEYFEIFEEYLPKAGIELYFYDQLGSYFSDQPDDPSLWTVDRFREEVDEVRRALGLDDFYLLGQSWGGMLALEYALHHPDGLKGLIISNMTASIPAYVRYIQSLRQELPKEIQEQLQAYEVRGDYASEAYQELLIEHLYKKHLCRLEPWPDAVVRTFAHMNQQVYNTMQGPNEFVVTGNFKDWDRFADLGRIHVPTLVIGARYDTMDPADLEEMARRMPRARATICPKGSHMSMWDDQDAYFTAIERFVRDVEAGVF</sequence>
<evidence type="ECO:0000256" key="6">
    <source>
        <dbReference type="ARBA" id="ARBA00029605"/>
    </source>
</evidence>
<evidence type="ECO:0000259" key="9">
    <source>
        <dbReference type="Pfam" id="PF00561"/>
    </source>
</evidence>
<dbReference type="GO" id="GO:0004177">
    <property type="term" value="F:aminopeptidase activity"/>
    <property type="evidence" value="ECO:0007669"/>
    <property type="project" value="UniProtKB-KW"/>
</dbReference>
<feature type="active site" description="Nucleophile" evidence="8">
    <location>
        <position position="103"/>
    </location>
</feature>
<comment type="similarity">
    <text evidence="2 7">Belongs to the peptidase S33 family.</text>
</comment>
<dbReference type="PRINTS" id="PR00793">
    <property type="entry name" value="PROAMNOPTASE"/>
</dbReference>
<feature type="active site" description="Proton donor" evidence="8">
    <location>
        <position position="269"/>
    </location>
</feature>
<dbReference type="InterPro" id="IPR000073">
    <property type="entry name" value="AB_hydrolase_1"/>
</dbReference>
<feature type="domain" description="AB hydrolase-1" evidence="9">
    <location>
        <begin position="28"/>
        <end position="275"/>
    </location>
</feature>
<protein>
    <recommendedName>
        <fullName evidence="4 7">Proline iminopeptidase</fullName>
        <shortName evidence="7">PIP</shortName>
        <ecNumber evidence="3 7">3.4.11.5</ecNumber>
    </recommendedName>
    <alternativeName>
        <fullName evidence="6 7">Prolyl aminopeptidase</fullName>
    </alternativeName>
</protein>
<evidence type="ECO:0000256" key="5">
    <source>
        <dbReference type="ARBA" id="ARBA00022801"/>
    </source>
</evidence>
<gene>
    <name evidence="10" type="ORF">SAMN05421799_11281</name>
</gene>
<dbReference type="InterPro" id="IPR002410">
    <property type="entry name" value="Peptidase_S33"/>
</dbReference>
<dbReference type="InterPro" id="IPR050266">
    <property type="entry name" value="AB_hydrolase_sf"/>
</dbReference>
<keyword evidence="5 7" id="KW-0378">Hydrolase</keyword>
<evidence type="ECO:0000256" key="2">
    <source>
        <dbReference type="ARBA" id="ARBA00010088"/>
    </source>
</evidence>
<dbReference type="PANTHER" id="PTHR43798">
    <property type="entry name" value="MONOACYLGLYCEROL LIPASE"/>
    <property type="match status" value="1"/>
</dbReference>
<dbReference type="GO" id="GO:0016020">
    <property type="term" value="C:membrane"/>
    <property type="evidence" value="ECO:0007669"/>
    <property type="project" value="TreeGrafter"/>
</dbReference>
<dbReference type="PANTHER" id="PTHR43798:SF33">
    <property type="entry name" value="HYDROLASE, PUTATIVE (AFU_ORTHOLOGUE AFUA_2G14860)-RELATED"/>
    <property type="match status" value="1"/>
</dbReference>
<keyword evidence="7" id="KW-0645">Protease</keyword>
<dbReference type="InterPro" id="IPR005945">
    <property type="entry name" value="Pro_imino_pep"/>
</dbReference>
<accession>A0A1N7PBP6</accession>
<evidence type="ECO:0000256" key="4">
    <source>
        <dbReference type="ARBA" id="ARBA00021843"/>
    </source>
</evidence>
<keyword evidence="7" id="KW-0031">Aminopeptidase</keyword>
<dbReference type="EC" id="3.4.11.5" evidence="3 7"/>
<dbReference type="Pfam" id="PF00561">
    <property type="entry name" value="Abhydrolase_1"/>
    <property type="match status" value="1"/>
</dbReference>
<dbReference type="RefSeq" id="WP_076348738.1">
    <property type="nucleotide sequence ID" value="NZ_FTOO01000012.1"/>
</dbReference>
<dbReference type="Proteomes" id="UP000186156">
    <property type="component" value="Unassembled WGS sequence"/>
</dbReference>
<feature type="active site" evidence="8">
    <location>
        <position position="242"/>
    </location>
</feature>
<organism evidence="10 11">
    <name type="scientific">Alicyclobacillus vulcanalis</name>
    <dbReference type="NCBI Taxonomy" id="252246"/>
    <lineage>
        <taxon>Bacteria</taxon>
        <taxon>Bacillati</taxon>
        <taxon>Bacillota</taxon>
        <taxon>Bacilli</taxon>
        <taxon>Bacillales</taxon>
        <taxon>Alicyclobacillaceae</taxon>
        <taxon>Alicyclobacillus</taxon>
    </lineage>
</organism>
<evidence type="ECO:0000313" key="11">
    <source>
        <dbReference type="Proteomes" id="UP000186156"/>
    </source>
</evidence>
<evidence type="ECO:0000256" key="1">
    <source>
        <dbReference type="ARBA" id="ARBA00001585"/>
    </source>
</evidence>
<evidence type="ECO:0000313" key="10">
    <source>
        <dbReference type="EMBL" id="SIT08001.1"/>
    </source>
</evidence>
<evidence type="ECO:0000256" key="8">
    <source>
        <dbReference type="PIRSR" id="PIRSR005539-1"/>
    </source>
</evidence>
<dbReference type="SUPFAM" id="SSF53474">
    <property type="entry name" value="alpha/beta-Hydrolases"/>
    <property type="match status" value="1"/>
</dbReference>